<dbReference type="PROSITE" id="PS00409">
    <property type="entry name" value="PROKAR_NTER_METHYL"/>
    <property type="match status" value="1"/>
</dbReference>
<reference evidence="10" key="2">
    <citation type="submission" date="2020-09" db="EMBL/GenBank/DDBJ databases">
        <authorList>
            <person name="Sun Q."/>
            <person name="Ohkuma M."/>
        </authorList>
    </citation>
    <scope>NUCLEOTIDE SEQUENCE</scope>
    <source>
        <strain evidence="10">JCM 31311</strain>
    </source>
</reference>
<comment type="caution">
    <text evidence="10">The sequence shown here is derived from an EMBL/GenBank/DDBJ whole genome shotgun (WGS) entry which is preliminary data.</text>
</comment>
<dbReference type="GO" id="GO:0009279">
    <property type="term" value="C:cell outer membrane"/>
    <property type="evidence" value="ECO:0007669"/>
    <property type="project" value="UniProtKB-SubCell"/>
</dbReference>
<dbReference type="EMBL" id="BMQL01000011">
    <property type="protein sequence ID" value="GGR10031.1"/>
    <property type="molecule type" value="Genomic_DNA"/>
</dbReference>
<dbReference type="AlphaFoldDB" id="A0A918C7U7"/>
<keyword evidence="8" id="KW-0998">Cell outer membrane</keyword>
<dbReference type="SUPFAM" id="SSF54523">
    <property type="entry name" value="Pili subunits"/>
    <property type="match status" value="1"/>
</dbReference>
<evidence type="ECO:0000313" key="11">
    <source>
        <dbReference type="Proteomes" id="UP000603865"/>
    </source>
</evidence>
<dbReference type="Gene3D" id="3.30.700.10">
    <property type="entry name" value="Glycoprotein, Type 4 Pilin"/>
    <property type="match status" value="1"/>
</dbReference>
<keyword evidence="7 9" id="KW-0472">Membrane</keyword>
<dbReference type="PANTHER" id="PTHR30093:SF44">
    <property type="entry name" value="TYPE II SECRETION SYSTEM CORE PROTEIN G"/>
    <property type="match status" value="1"/>
</dbReference>
<evidence type="ECO:0000256" key="9">
    <source>
        <dbReference type="SAM" id="Phobius"/>
    </source>
</evidence>
<name>A0A918C7U7_9DEIO</name>
<dbReference type="RefSeq" id="WP_189090578.1">
    <property type="nucleotide sequence ID" value="NZ_BMQL01000011.1"/>
</dbReference>
<evidence type="ECO:0000256" key="1">
    <source>
        <dbReference type="ARBA" id="ARBA00004203"/>
    </source>
</evidence>
<dbReference type="InterPro" id="IPR002416">
    <property type="entry name" value="T2SS_protein-GspH"/>
</dbReference>
<evidence type="ECO:0000256" key="4">
    <source>
        <dbReference type="ARBA" id="ARBA00022692"/>
    </source>
</evidence>
<evidence type="ECO:0000313" key="10">
    <source>
        <dbReference type="EMBL" id="GGR10031.1"/>
    </source>
</evidence>
<evidence type="ECO:0000256" key="7">
    <source>
        <dbReference type="ARBA" id="ARBA00023136"/>
    </source>
</evidence>
<dbReference type="PRINTS" id="PR00885">
    <property type="entry name" value="BCTERIALGSPH"/>
</dbReference>
<accession>A0A918C7U7</accession>
<dbReference type="GO" id="GO:0015627">
    <property type="term" value="C:type II protein secretion system complex"/>
    <property type="evidence" value="ECO:0007669"/>
    <property type="project" value="InterPro"/>
</dbReference>
<dbReference type="Proteomes" id="UP000603865">
    <property type="component" value="Unassembled WGS sequence"/>
</dbReference>
<dbReference type="InterPro" id="IPR012902">
    <property type="entry name" value="N_methyl_site"/>
</dbReference>
<proteinExistence type="predicted"/>
<evidence type="ECO:0000256" key="8">
    <source>
        <dbReference type="ARBA" id="ARBA00023237"/>
    </source>
</evidence>
<keyword evidence="5" id="KW-0574">Periplasm</keyword>
<evidence type="ECO:0000256" key="5">
    <source>
        <dbReference type="ARBA" id="ARBA00022764"/>
    </source>
</evidence>
<keyword evidence="11" id="KW-1185">Reference proteome</keyword>
<dbReference type="PANTHER" id="PTHR30093">
    <property type="entry name" value="GENERAL SECRETION PATHWAY PROTEIN G"/>
    <property type="match status" value="1"/>
</dbReference>
<evidence type="ECO:0000256" key="3">
    <source>
        <dbReference type="ARBA" id="ARBA00022481"/>
    </source>
</evidence>
<organism evidence="10 11">
    <name type="scientific">Deinococcus ruber</name>
    <dbReference type="NCBI Taxonomy" id="1848197"/>
    <lineage>
        <taxon>Bacteria</taxon>
        <taxon>Thermotogati</taxon>
        <taxon>Deinococcota</taxon>
        <taxon>Deinococci</taxon>
        <taxon>Deinococcales</taxon>
        <taxon>Deinococcaceae</taxon>
        <taxon>Deinococcus</taxon>
    </lineage>
</organism>
<gene>
    <name evidence="10" type="ORF">GCM10008957_23520</name>
</gene>
<dbReference type="GO" id="GO:0015628">
    <property type="term" value="P:protein secretion by the type II secretion system"/>
    <property type="evidence" value="ECO:0007669"/>
    <property type="project" value="InterPro"/>
</dbReference>
<keyword evidence="3" id="KW-0488">Methylation</keyword>
<dbReference type="Pfam" id="PF07963">
    <property type="entry name" value="N_methyl"/>
    <property type="match status" value="1"/>
</dbReference>
<dbReference type="NCBIfam" id="TIGR02532">
    <property type="entry name" value="IV_pilin_GFxxxE"/>
    <property type="match status" value="1"/>
</dbReference>
<dbReference type="InterPro" id="IPR045584">
    <property type="entry name" value="Pilin-like"/>
</dbReference>
<comment type="subcellular location">
    <subcellularLocation>
        <location evidence="1">Cell outer membrane</location>
        <topology evidence="1">Single-pass membrane protein</topology>
    </subcellularLocation>
    <subcellularLocation>
        <location evidence="2">Periplasm</location>
    </subcellularLocation>
</comment>
<keyword evidence="6 9" id="KW-1133">Transmembrane helix</keyword>
<reference evidence="10" key="1">
    <citation type="journal article" date="2014" name="Int. J. Syst. Evol. Microbiol.">
        <title>Complete genome sequence of Corynebacterium casei LMG S-19264T (=DSM 44701T), isolated from a smear-ripened cheese.</title>
        <authorList>
            <consortium name="US DOE Joint Genome Institute (JGI-PGF)"/>
            <person name="Walter F."/>
            <person name="Albersmeier A."/>
            <person name="Kalinowski J."/>
            <person name="Ruckert C."/>
        </authorList>
    </citation>
    <scope>NUCLEOTIDE SEQUENCE</scope>
    <source>
        <strain evidence="10">JCM 31311</strain>
    </source>
</reference>
<evidence type="ECO:0008006" key="12">
    <source>
        <dbReference type="Google" id="ProtNLM"/>
    </source>
</evidence>
<feature type="transmembrane region" description="Helical" evidence="9">
    <location>
        <begin position="20"/>
        <end position="40"/>
    </location>
</feature>
<keyword evidence="4 9" id="KW-0812">Transmembrane</keyword>
<sequence length="155" mass="16362">MSEFRPAPHVRLSSTRTQGFTLIELLVVIAIIGILAAILIPSFSASRKKPYDVAALQCGKAIISAQITYMSEHNDTPANGLAQLNNADVTEQCAQAPGNIQVGKDAENPTNTVTTGGTGLISTGGSNYAFKVWSPLGVSVYGYNKDAGTHLLKQN</sequence>
<protein>
    <recommendedName>
        <fullName evidence="12">Prepilin-type N-terminal cleavage/methylation domain-containing protein</fullName>
    </recommendedName>
</protein>
<dbReference type="GO" id="GO:0042597">
    <property type="term" value="C:periplasmic space"/>
    <property type="evidence" value="ECO:0007669"/>
    <property type="project" value="UniProtKB-SubCell"/>
</dbReference>
<evidence type="ECO:0000256" key="6">
    <source>
        <dbReference type="ARBA" id="ARBA00022989"/>
    </source>
</evidence>
<evidence type="ECO:0000256" key="2">
    <source>
        <dbReference type="ARBA" id="ARBA00004418"/>
    </source>
</evidence>